<dbReference type="EMBL" id="BRXY01000053">
    <property type="protein sequence ID" value="GMH58479.1"/>
    <property type="molecule type" value="Genomic_DNA"/>
</dbReference>
<sequence>MATVPSEITSQSPSTPTPTKQKVRVVIVGGGFAGLEALRYFRGSAFSYTLIEKKQYHEFTPDIPEAITSPTLLRKISKPFSSCRVVDRCVFVKDIVRFDAVQKRVYYVKPEGGPEEFEEFDYCVLCTGATYTSPIQAPSASTVAQRRESLDRFKKELVSASLPILVIGGGHVGCEVAADIAIKCPDTQVIFATGNSGLLANHSQWQVDYATKCFEMLSNVVLYNERCKEVEEEGGGRRVFLLQKSDAKVEVDVVIQCTGFGKPNTRFLVDSEVRLNAQGKIEVDSETLAVKIGDNEENSECIYAAGDCIDKPSNHQMAMFAHFEGEFCARQILRNSAGLPLRKFGVPPEKCFALSLGPRDGFISLLGYTVMWGRVVPLAKRLVRWGWFSVVPWLPKYPLWIDSKRKVPTRNDADKNKAMV</sequence>
<dbReference type="Gene3D" id="3.50.50.100">
    <property type="match status" value="1"/>
</dbReference>
<evidence type="ECO:0000259" key="6">
    <source>
        <dbReference type="Pfam" id="PF07992"/>
    </source>
</evidence>
<evidence type="ECO:0000256" key="5">
    <source>
        <dbReference type="SAM" id="MobiDB-lite"/>
    </source>
</evidence>
<comment type="similarity">
    <text evidence="1">Belongs to the FAD-dependent oxidoreductase family.</text>
</comment>
<feature type="compositionally biased region" description="Low complexity" evidence="5">
    <location>
        <begin position="1"/>
        <end position="19"/>
    </location>
</feature>
<dbReference type="Pfam" id="PF07992">
    <property type="entry name" value="Pyr_redox_2"/>
    <property type="match status" value="1"/>
</dbReference>
<evidence type="ECO:0000256" key="2">
    <source>
        <dbReference type="ARBA" id="ARBA00022630"/>
    </source>
</evidence>
<dbReference type="InterPro" id="IPR036188">
    <property type="entry name" value="FAD/NAD-bd_sf"/>
</dbReference>
<dbReference type="PANTHER" id="PTHR43735:SF3">
    <property type="entry name" value="FERROPTOSIS SUPPRESSOR PROTEIN 1"/>
    <property type="match status" value="1"/>
</dbReference>
<proteinExistence type="inferred from homology"/>
<evidence type="ECO:0000256" key="3">
    <source>
        <dbReference type="ARBA" id="ARBA00022827"/>
    </source>
</evidence>
<keyword evidence="8" id="KW-1185">Reference proteome</keyword>
<dbReference type="GO" id="GO:0004174">
    <property type="term" value="F:electron-transferring-flavoprotein dehydrogenase activity"/>
    <property type="evidence" value="ECO:0007669"/>
    <property type="project" value="TreeGrafter"/>
</dbReference>
<dbReference type="SUPFAM" id="SSF51905">
    <property type="entry name" value="FAD/NAD(P)-binding domain"/>
    <property type="match status" value="1"/>
</dbReference>
<organism evidence="7 8">
    <name type="scientific">Triparma strigata</name>
    <dbReference type="NCBI Taxonomy" id="1606541"/>
    <lineage>
        <taxon>Eukaryota</taxon>
        <taxon>Sar</taxon>
        <taxon>Stramenopiles</taxon>
        <taxon>Ochrophyta</taxon>
        <taxon>Bolidophyceae</taxon>
        <taxon>Parmales</taxon>
        <taxon>Triparmaceae</taxon>
        <taxon>Triparma</taxon>
    </lineage>
</organism>
<dbReference type="Proteomes" id="UP001165085">
    <property type="component" value="Unassembled WGS sequence"/>
</dbReference>
<gene>
    <name evidence="7" type="ORF">TrST_g1024</name>
</gene>
<dbReference type="PANTHER" id="PTHR43735">
    <property type="entry name" value="APOPTOSIS-INDUCING FACTOR 1"/>
    <property type="match status" value="1"/>
</dbReference>
<reference evidence="8" key="1">
    <citation type="journal article" date="2023" name="Commun. Biol.">
        <title>Genome analysis of Parmales, the sister group of diatoms, reveals the evolutionary specialization of diatoms from phago-mixotrophs to photoautotrophs.</title>
        <authorList>
            <person name="Ban H."/>
            <person name="Sato S."/>
            <person name="Yoshikawa S."/>
            <person name="Yamada K."/>
            <person name="Nakamura Y."/>
            <person name="Ichinomiya M."/>
            <person name="Sato N."/>
            <person name="Blanc-Mathieu R."/>
            <person name="Endo H."/>
            <person name="Kuwata A."/>
            <person name="Ogata H."/>
        </authorList>
    </citation>
    <scope>NUCLEOTIDE SEQUENCE [LARGE SCALE GENOMIC DNA]</scope>
    <source>
        <strain evidence="8">NIES 3701</strain>
    </source>
</reference>
<dbReference type="PRINTS" id="PR00411">
    <property type="entry name" value="PNDRDTASEI"/>
</dbReference>
<evidence type="ECO:0000256" key="4">
    <source>
        <dbReference type="ARBA" id="ARBA00023002"/>
    </source>
</evidence>
<keyword evidence="2" id="KW-0285">Flavoprotein</keyword>
<accession>A0A9W6ZXY0</accession>
<keyword evidence="4" id="KW-0560">Oxidoreductase</keyword>
<comment type="caution">
    <text evidence="7">The sequence shown here is derived from an EMBL/GenBank/DDBJ whole genome shotgun (WGS) entry which is preliminary data.</text>
</comment>
<dbReference type="OrthoDB" id="202203at2759"/>
<protein>
    <recommendedName>
        <fullName evidence="6">FAD/NAD(P)-binding domain-containing protein</fullName>
    </recommendedName>
</protein>
<evidence type="ECO:0000256" key="1">
    <source>
        <dbReference type="ARBA" id="ARBA00006442"/>
    </source>
</evidence>
<dbReference type="PRINTS" id="PR00368">
    <property type="entry name" value="FADPNR"/>
</dbReference>
<evidence type="ECO:0000313" key="8">
    <source>
        <dbReference type="Proteomes" id="UP001165085"/>
    </source>
</evidence>
<name>A0A9W6ZXY0_9STRA</name>
<evidence type="ECO:0000313" key="7">
    <source>
        <dbReference type="EMBL" id="GMH58479.1"/>
    </source>
</evidence>
<feature type="domain" description="FAD/NAD(P)-binding" evidence="6">
    <location>
        <begin position="24"/>
        <end position="319"/>
    </location>
</feature>
<dbReference type="GO" id="GO:0050660">
    <property type="term" value="F:flavin adenine dinucleotide binding"/>
    <property type="evidence" value="ECO:0007669"/>
    <property type="project" value="TreeGrafter"/>
</dbReference>
<dbReference type="GO" id="GO:0005737">
    <property type="term" value="C:cytoplasm"/>
    <property type="evidence" value="ECO:0007669"/>
    <property type="project" value="TreeGrafter"/>
</dbReference>
<dbReference type="InterPro" id="IPR023753">
    <property type="entry name" value="FAD/NAD-binding_dom"/>
</dbReference>
<feature type="region of interest" description="Disordered" evidence="5">
    <location>
        <begin position="1"/>
        <end position="20"/>
    </location>
</feature>
<dbReference type="AlphaFoldDB" id="A0A9W6ZXY0"/>
<keyword evidence="3" id="KW-0274">FAD</keyword>